<feature type="region of interest" description="Disordered" evidence="1">
    <location>
        <begin position="167"/>
        <end position="193"/>
    </location>
</feature>
<dbReference type="EMBL" id="SSWH01000023">
    <property type="protein sequence ID" value="THJ64607.1"/>
    <property type="molecule type" value="Genomic_DNA"/>
</dbReference>
<evidence type="ECO:0000256" key="2">
    <source>
        <dbReference type="SAM" id="Phobius"/>
    </source>
</evidence>
<dbReference type="Proteomes" id="UP000305233">
    <property type="component" value="Unassembled WGS sequence"/>
</dbReference>
<evidence type="ECO:0000259" key="3">
    <source>
        <dbReference type="Pfam" id="PF03703"/>
    </source>
</evidence>
<dbReference type="AlphaFoldDB" id="A0A4S5E007"/>
<organism evidence="4 5">
    <name type="scientific">Arthrobacter echini</name>
    <dbReference type="NCBI Taxonomy" id="1529066"/>
    <lineage>
        <taxon>Bacteria</taxon>
        <taxon>Bacillati</taxon>
        <taxon>Actinomycetota</taxon>
        <taxon>Actinomycetes</taxon>
        <taxon>Micrococcales</taxon>
        <taxon>Micrococcaceae</taxon>
        <taxon>Arthrobacter</taxon>
    </lineage>
</organism>
<feature type="transmembrane region" description="Helical" evidence="2">
    <location>
        <begin position="27"/>
        <end position="49"/>
    </location>
</feature>
<feature type="compositionally biased region" description="Polar residues" evidence="1">
    <location>
        <begin position="168"/>
        <end position="193"/>
    </location>
</feature>
<dbReference type="Pfam" id="PF03703">
    <property type="entry name" value="bPH_2"/>
    <property type="match status" value="1"/>
</dbReference>
<feature type="transmembrane region" description="Helical" evidence="2">
    <location>
        <begin position="55"/>
        <end position="75"/>
    </location>
</feature>
<comment type="caution">
    <text evidence="4">The sequence shown here is derived from an EMBL/GenBank/DDBJ whole genome shotgun (WGS) entry which is preliminary data.</text>
</comment>
<dbReference type="RefSeq" id="WP_136455790.1">
    <property type="nucleotide sequence ID" value="NZ_SSWH01000023.1"/>
</dbReference>
<keyword evidence="5" id="KW-1185">Reference proteome</keyword>
<dbReference type="PANTHER" id="PTHR34473">
    <property type="entry name" value="UPF0699 TRANSMEMBRANE PROTEIN YDBS"/>
    <property type="match status" value="1"/>
</dbReference>
<keyword evidence="2" id="KW-0472">Membrane</keyword>
<gene>
    <name evidence="4" type="ORF">E8P82_14645</name>
</gene>
<name>A0A4S5E007_9MICC</name>
<evidence type="ECO:0000256" key="1">
    <source>
        <dbReference type="SAM" id="MobiDB-lite"/>
    </source>
</evidence>
<keyword evidence="2" id="KW-0812">Transmembrane</keyword>
<evidence type="ECO:0000313" key="5">
    <source>
        <dbReference type="Proteomes" id="UP000305233"/>
    </source>
</evidence>
<dbReference type="OrthoDB" id="5079368at2"/>
<proteinExistence type="predicted"/>
<dbReference type="PANTHER" id="PTHR34473:SF2">
    <property type="entry name" value="UPF0699 TRANSMEMBRANE PROTEIN YDBT"/>
    <property type="match status" value="1"/>
</dbReference>
<sequence length="193" mass="21069">MTIHGTTDRSLVAPGTHRLPTKVLRLWHINTVLTCLVLGGVIVGIARWWDHPVVGVLFWPVVGLVGLVGVADLVFGNLLRHRHYSYTVTEQEVYVAKGLLIRHTMNLAVPQILSIHVISGPLQRLFGLASVRFTCVVEGESLGPVPAHEAERIKRVVLTGLEGRRQESALTKQSVPSNRLGNNPVMTDTVGSA</sequence>
<dbReference type="InterPro" id="IPR005182">
    <property type="entry name" value="YdbS-like_PH"/>
</dbReference>
<keyword evidence="2" id="KW-1133">Transmembrane helix</keyword>
<evidence type="ECO:0000313" key="4">
    <source>
        <dbReference type="EMBL" id="THJ64607.1"/>
    </source>
</evidence>
<feature type="domain" description="YdbS-like PH" evidence="3">
    <location>
        <begin position="82"/>
        <end position="153"/>
    </location>
</feature>
<reference evidence="4 5" key="1">
    <citation type="submission" date="2019-04" db="EMBL/GenBank/DDBJ databases">
        <authorList>
            <person name="Liu Q."/>
            <person name="Xin Y.-H."/>
        </authorList>
    </citation>
    <scope>NUCLEOTIDE SEQUENCE [LARGE SCALE GENOMIC DNA]</scope>
    <source>
        <strain evidence="4 5">AM23</strain>
    </source>
</reference>
<accession>A0A4S5E007</accession>
<protein>
    <recommendedName>
        <fullName evidence="3">YdbS-like PH domain-containing protein</fullName>
    </recommendedName>
</protein>